<evidence type="ECO:0000256" key="1">
    <source>
        <dbReference type="SAM" id="MobiDB-lite"/>
    </source>
</evidence>
<dbReference type="EMBL" id="JAVRRG010000255">
    <property type="protein sequence ID" value="KAK5075705.1"/>
    <property type="molecule type" value="Genomic_DNA"/>
</dbReference>
<evidence type="ECO:0000313" key="3">
    <source>
        <dbReference type="Proteomes" id="UP001345013"/>
    </source>
</evidence>
<organism evidence="2 3">
    <name type="scientific">Lithohypha guttulata</name>
    <dbReference type="NCBI Taxonomy" id="1690604"/>
    <lineage>
        <taxon>Eukaryota</taxon>
        <taxon>Fungi</taxon>
        <taxon>Dikarya</taxon>
        <taxon>Ascomycota</taxon>
        <taxon>Pezizomycotina</taxon>
        <taxon>Eurotiomycetes</taxon>
        <taxon>Chaetothyriomycetidae</taxon>
        <taxon>Chaetothyriales</taxon>
        <taxon>Trichomeriaceae</taxon>
        <taxon>Lithohypha</taxon>
    </lineage>
</organism>
<keyword evidence="3" id="KW-1185">Reference proteome</keyword>
<dbReference type="Proteomes" id="UP001345013">
    <property type="component" value="Unassembled WGS sequence"/>
</dbReference>
<feature type="region of interest" description="Disordered" evidence="1">
    <location>
        <begin position="59"/>
        <end position="81"/>
    </location>
</feature>
<protein>
    <submittedName>
        <fullName evidence="2">Uncharacterized protein</fullName>
    </submittedName>
</protein>
<feature type="compositionally biased region" description="Basic and acidic residues" evidence="1">
    <location>
        <begin position="59"/>
        <end position="80"/>
    </location>
</feature>
<comment type="caution">
    <text evidence="2">The sequence shown here is derived from an EMBL/GenBank/DDBJ whole genome shotgun (WGS) entry which is preliminary data.</text>
</comment>
<sequence>MSSSFSGSKFIDNLSKELRERRGENEAALRSIEDVVPASLPSSERIRTMNDHHRRAEALEERKREIEDERQKVREQKDSSMVKCGQASRIKKEKAKEIARVAKRDPEFAECLLEALREEGIGDRKSVKRLRSGEVTPEREPKKAKKGEPSNSRPRSVSRREFEDAWWSGCKAGLGSFKMVEGRKLDARMQELWEKREHTQPYVGNEATAEQLLEAAWKHGCGVALVNFNMRPGTDKYENRLAGLQGWEEVHPGAELKRVSGDASQMRKRKYELQESAPVSAWEALHLGEELGRVEAAKQVSDAELRRLEGVGRGLKKQKDDLQECASASAWEAPYLEVIILKMIKGQQVTLLELVVLVQGMGKCPELVLAAVLSYVKDKRKGLVAVRCVELLKLHGKEGVVVDVESELERKLLEGGALVLEEAVIVSDCGVVVNGVFWWADRLEMVQHKGRYALVGEGLSQPLTFKLAAQVEKRLPSLWQKCKLRRW</sequence>
<reference evidence="2 3" key="1">
    <citation type="submission" date="2023-08" db="EMBL/GenBank/DDBJ databases">
        <title>Black Yeasts Isolated from many extreme environments.</title>
        <authorList>
            <person name="Coleine C."/>
            <person name="Stajich J.E."/>
            <person name="Selbmann L."/>
        </authorList>
    </citation>
    <scope>NUCLEOTIDE SEQUENCE [LARGE SCALE GENOMIC DNA]</scope>
    <source>
        <strain evidence="2 3">CCFEE 5885</strain>
    </source>
</reference>
<gene>
    <name evidence="2" type="ORF">LTR24_009961</name>
</gene>
<accession>A0ABR0JVE7</accession>
<feature type="region of interest" description="Disordered" evidence="1">
    <location>
        <begin position="128"/>
        <end position="158"/>
    </location>
</feature>
<name>A0ABR0JVE7_9EURO</name>
<evidence type="ECO:0000313" key="2">
    <source>
        <dbReference type="EMBL" id="KAK5075705.1"/>
    </source>
</evidence>
<proteinExistence type="predicted"/>